<dbReference type="Proteomes" id="UP000618319">
    <property type="component" value="Unassembled WGS sequence"/>
</dbReference>
<keyword evidence="2" id="KW-1185">Reference proteome</keyword>
<evidence type="ECO:0000313" key="2">
    <source>
        <dbReference type="Proteomes" id="UP000618319"/>
    </source>
</evidence>
<accession>A0ABR9T8L0</accession>
<gene>
    <name evidence="1" type="ORF">C4F40_10865</name>
</gene>
<proteinExistence type="predicted"/>
<evidence type="ECO:0000313" key="1">
    <source>
        <dbReference type="EMBL" id="MBE8721224.1"/>
    </source>
</evidence>
<name>A0ABR9T8L0_9SPHI</name>
<sequence>MVNHLDSLAEDRDMVLKNALLKAKTMDFNKLKYAVREYGHKKTKKLIEPVLDQMKPEASVN</sequence>
<comment type="caution">
    <text evidence="1">The sequence shown here is derived from an EMBL/GenBank/DDBJ whole genome shotgun (WGS) entry which is preliminary data.</text>
</comment>
<protein>
    <submittedName>
        <fullName evidence="1">Uncharacterized protein</fullName>
    </submittedName>
</protein>
<reference evidence="1 2" key="1">
    <citation type="submission" date="2018-02" db="EMBL/GenBank/DDBJ databases">
        <title>Sphingobacterium KA21.</title>
        <authorList>
            <person name="Vasarhelyi B.M."/>
            <person name="Deshmukh S."/>
            <person name="Balint B."/>
            <person name="Kukolya J."/>
        </authorList>
    </citation>
    <scope>NUCLEOTIDE SEQUENCE [LARGE SCALE GENOMIC DNA]</scope>
    <source>
        <strain evidence="1 2">Ka21</strain>
    </source>
</reference>
<organism evidence="1 2">
    <name type="scientific">Sphingobacterium pedocola</name>
    <dbReference type="NCBI Taxonomy" id="2082722"/>
    <lineage>
        <taxon>Bacteria</taxon>
        <taxon>Pseudomonadati</taxon>
        <taxon>Bacteroidota</taxon>
        <taxon>Sphingobacteriia</taxon>
        <taxon>Sphingobacteriales</taxon>
        <taxon>Sphingobacteriaceae</taxon>
        <taxon>Sphingobacterium</taxon>
    </lineage>
</organism>
<dbReference type="EMBL" id="PSKQ01000019">
    <property type="protein sequence ID" value="MBE8721224.1"/>
    <property type="molecule type" value="Genomic_DNA"/>
</dbReference>